<keyword evidence="6 8" id="KW-0472">Membrane</keyword>
<dbReference type="InterPro" id="IPR007271">
    <property type="entry name" value="Nuc_sug_transpt"/>
</dbReference>
<gene>
    <name evidence="10" type="ORF">OKIOD_LOCUS4709</name>
</gene>
<evidence type="ECO:0000256" key="6">
    <source>
        <dbReference type="ARBA" id="ARBA00023136"/>
    </source>
</evidence>
<dbReference type="SMART" id="SM00581">
    <property type="entry name" value="PSP"/>
    <property type="match status" value="1"/>
</dbReference>
<keyword evidence="4 8" id="KW-0812">Transmembrane</keyword>
<organism evidence="10 11">
    <name type="scientific">Oikopleura dioica</name>
    <name type="common">Tunicate</name>
    <dbReference type="NCBI Taxonomy" id="34765"/>
    <lineage>
        <taxon>Eukaryota</taxon>
        <taxon>Metazoa</taxon>
        <taxon>Chordata</taxon>
        <taxon>Tunicata</taxon>
        <taxon>Appendicularia</taxon>
        <taxon>Copelata</taxon>
        <taxon>Oikopleuridae</taxon>
        <taxon>Oikopleura</taxon>
    </lineage>
</organism>
<keyword evidence="3" id="KW-0762">Sugar transport</keyword>
<evidence type="ECO:0000313" key="11">
    <source>
        <dbReference type="Proteomes" id="UP001158576"/>
    </source>
</evidence>
<evidence type="ECO:0000256" key="3">
    <source>
        <dbReference type="ARBA" id="ARBA00022597"/>
    </source>
</evidence>
<feature type="transmembrane region" description="Helical" evidence="8">
    <location>
        <begin position="87"/>
        <end position="110"/>
    </location>
</feature>
<feature type="compositionally biased region" description="Basic and acidic residues" evidence="7">
    <location>
        <begin position="861"/>
        <end position="875"/>
    </location>
</feature>
<feature type="transmembrane region" description="Helical" evidence="8">
    <location>
        <begin position="344"/>
        <end position="362"/>
    </location>
</feature>
<protein>
    <submittedName>
        <fullName evidence="10">Oidioi.mRNA.OKI2018_I69.PAR.g13151.t1.cds</fullName>
    </submittedName>
</protein>
<keyword evidence="3" id="KW-0813">Transport</keyword>
<comment type="similarity">
    <text evidence="2">Belongs to the nucleotide-sugar transporter family. SLC35A subfamily.</text>
</comment>
<dbReference type="Proteomes" id="UP001158576">
    <property type="component" value="Chromosome PAR"/>
</dbReference>
<evidence type="ECO:0000256" key="2">
    <source>
        <dbReference type="ARBA" id="ARBA00009976"/>
    </source>
</evidence>
<keyword evidence="5 8" id="KW-1133">Transmembrane helix</keyword>
<evidence type="ECO:0000256" key="5">
    <source>
        <dbReference type="ARBA" id="ARBA00022989"/>
    </source>
</evidence>
<dbReference type="Pfam" id="PF04046">
    <property type="entry name" value="PSP"/>
    <property type="match status" value="1"/>
</dbReference>
<evidence type="ECO:0000256" key="8">
    <source>
        <dbReference type="SAM" id="Phobius"/>
    </source>
</evidence>
<feature type="region of interest" description="Disordered" evidence="7">
    <location>
        <begin position="845"/>
        <end position="928"/>
    </location>
</feature>
<feature type="transmembrane region" description="Helical" evidence="8">
    <location>
        <begin position="318"/>
        <end position="338"/>
    </location>
</feature>
<feature type="region of interest" description="Disordered" evidence="7">
    <location>
        <begin position="682"/>
        <end position="709"/>
    </location>
</feature>
<dbReference type="PANTHER" id="PTHR10231">
    <property type="entry name" value="NUCLEOTIDE-SUGAR TRANSMEMBRANE TRANSPORTER"/>
    <property type="match status" value="1"/>
</dbReference>
<dbReference type="Pfam" id="PF04142">
    <property type="entry name" value="Nuc_sug_transp"/>
    <property type="match status" value="1"/>
</dbReference>
<feature type="compositionally biased region" description="Acidic residues" evidence="7">
    <location>
        <begin position="786"/>
        <end position="797"/>
    </location>
</feature>
<feature type="domain" description="PSP proline-rich" evidence="9">
    <location>
        <begin position="628"/>
        <end position="680"/>
    </location>
</feature>
<name>A0ABN7S3B2_OIKDI</name>
<keyword evidence="11" id="KW-1185">Reference proteome</keyword>
<dbReference type="EMBL" id="OU015568">
    <property type="protein sequence ID" value="CAG5091585.1"/>
    <property type="molecule type" value="Genomic_DNA"/>
</dbReference>
<dbReference type="NCBIfam" id="TIGR00803">
    <property type="entry name" value="nst"/>
    <property type="match status" value="1"/>
</dbReference>
<dbReference type="SUPFAM" id="SSF103481">
    <property type="entry name" value="Multidrug resistance efflux transporter EmrE"/>
    <property type="match status" value="1"/>
</dbReference>
<feature type="compositionally biased region" description="Acidic residues" evidence="7">
    <location>
        <begin position="907"/>
        <end position="928"/>
    </location>
</feature>
<evidence type="ECO:0000256" key="7">
    <source>
        <dbReference type="SAM" id="MobiDB-lite"/>
    </source>
</evidence>
<proteinExistence type="inferred from homology"/>
<evidence type="ECO:0000256" key="4">
    <source>
        <dbReference type="ARBA" id="ARBA00022692"/>
    </source>
</evidence>
<feature type="compositionally biased region" description="Acidic residues" evidence="7">
    <location>
        <begin position="885"/>
        <end position="900"/>
    </location>
</feature>
<feature type="compositionally biased region" description="Basic residues" evidence="7">
    <location>
        <begin position="848"/>
        <end position="860"/>
    </location>
</feature>
<comment type="subcellular location">
    <subcellularLocation>
        <location evidence="1">Golgi apparatus membrane</location>
        <topology evidence="1">Multi-pass membrane protein</topology>
    </subcellularLocation>
</comment>
<feature type="compositionally biased region" description="Acidic residues" evidence="7">
    <location>
        <begin position="695"/>
        <end position="704"/>
    </location>
</feature>
<evidence type="ECO:0000259" key="9">
    <source>
        <dbReference type="SMART" id="SM00581"/>
    </source>
</evidence>
<accession>A0ABN7S3B2</accession>
<feature type="compositionally biased region" description="Low complexity" evidence="7">
    <location>
        <begin position="771"/>
        <end position="781"/>
    </location>
</feature>
<evidence type="ECO:0000256" key="1">
    <source>
        <dbReference type="ARBA" id="ARBA00004653"/>
    </source>
</evidence>
<feature type="region of interest" description="Disordered" evidence="7">
    <location>
        <begin position="765"/>
        <end position="826"/>
    </location>
</feature>
<feature type="transmembrane region" description="Helical" evidence="8">
    <location>
        <begin position="254"/>
        <end position="274"/>
    </location>
</feature>
<reference evidence="10 11" key="1">
    <citation type="submission" date="2021-04" db="EMBL/GenBank/DDBJ databases">
        <authorList>
            <person name="Bliznina A."/>
        </authorList>
    </citation>
    <scope>NUCLEOTIDE SEQUENCE [LARGE SCALE GENOMIC DNA]</scope>
</reference>
<dbReference type="InterPro" id="IPR006568">
    <property type="entry name" value="PSP_pro-rich"/>
</dbReference>
<dbReference type="InterPro" id="IPR037185">
    <property type="entry name" value="EmrE-like"/>
</dbReference>
<evidence type="ECO:0000313" key="10">
    <source>
        <dbReference type="EMBL" id="CAG5091585.1"/>
    </source>
</evidence>
<feature type="region of interest" description="Disordered" evidence="7">
    <location>
        <begin position="1"/>
        <end position="21"/>
    </location>
</feature>
<feature type="transmembrane region" description="Helical" evidence="8">
    <location>
        <begin position="192"/>
        <end position="210"/>
    </location>
</feature>
<feature type="transmembrane region" description="Helical" evidence="8">
    <location>
        <begin position="222"/>
        <end position="242"/>
    </location>
</feature>
<feature type="transmembrane region" description="Helical" evidence="8">
    <location>
        <begin position="286"/>
        <end position="311"/>
    </location>
</feature>
<sequence length="928" mass="104359">MADHKKVDIESVDKKTEPSEEDKMANIQMYSNQKQPLLNIADPHVIRPSNPTVAGLNMKYVSLILLVVQNASLALTMRAARTQTGDMFLSTSAVCMAEITKVLVCLIIILHSFGWNIRNWTGHIKEEIFDKPMETLKVAVPAFIYTVQNNLLYVSISNLPAAVFQVSYQLKILTTAMFSITMLGRSLIRTQWLSLLILFAGIAIVQVQNIGSSNSTEGQSPFIGFMSVILACTFSGFAGVYFEKVLKGSKASVWLRNVQLGIFGSIIAFIAAYLKDGAEIQEKGFFFGYNKLVWCVVANQACGGLLVAMVIKYADNILKGFATSLSIVLSSILSVFLFDYSITLMFTFGASLVIGAVYLYSIPAKNKKAIMSFGSEALFTAFDNEGWNSNKAPTIEEAYKELPQKTNKDKLYELELENEKLKRIVGILTPSKPIKDQDDGPLCQINFFHNQLSRYYKNDLIKLITDFLLEKEASRKDDLEAYPRQKSAVCLPSRGEDYDEFVVMQSVHIFPDGHILDRIGEPLDKNSNPESSNWIIPSYETLYKDMLTENIEDDTAKLEKQKNKIFNVCFNCGSDQHGIANCPEEKNPEEINKRKQEFQKAVGNTPKRAGTKARLFEVGAGHTNNKRFSSFKPGVISDELKEAMDLKKDQLPPWIPVMRVEGYPPGWLAVAEVRKATVSVNEEGQINELNPQLGDGDESSDSEDESKKTELVGLDVSKIIEYPGFNMPMPKGVKDPSKPKWNKTQSKKNFIDYYLQANRCERIQRKRAASDDSNSSNPSKVPKLELEEEEEFEDVDELFQPGWVKKEEPEEEEEGVTEKGLPRRNKWQTGVVAFAHDAYQVEPTKTGAYKKLKKTLKKTPRKDASKKEPVKKEPVEIVDESMVISDDEGEVVEVRESDEEQEKKEESGDEFDTTAEMEEDGEDGEVQD</sequence>